<dbReference type="AlphaFoldDB" id="A0A429XCS7"/>
<evidence type="ECO:0000313" key="5">
    <source>
        <dbReference type="Proteomes" id="UP000287296"/>
    </source>
</evidence>
<evidence type="ECO:0000256" key="2">
    <source>
        <dbReference type="ARBA" id="ARBA00023002"/>
    </source>
</evidence>
<protein>
    <submittedName>
        <fullName evidence="4">Flavin reductase</fullName>
    </submittedName>
</protein>
<dbReference type="Gene3D" id="2.30.110.10">
    <property type="entry name" value="Electron Transport, Fmn-binding Protein, Chain A"/>
    <property type="match status" value="1"/>
</dbReference>
<evidence type="ECO:0000256" key="1">
    <source>
        <dbReference type="ARBA" id="ARBA00008898"/>
    </source>
</evidence>
<keyword evidence="2" id="KW-0560">Oxidoreductase</keyword>
<dbReference type="InterPro" id="IPR012349">
    <property type="entry name" value="Split_barrel_FMN-bd"/>
</dbReference>
<accession>A0A429XCS7</accession>
<dbReference type="EMBL" id="QYTW02000002">
    <property type="protein sequence ID" value="RST61159.1"/>
    <property type="molecule type" value="Genomic_DNA"/>
</dbReference>
<dbReference type="GO" id="GO:0042602">
    <property type="term" value="F:riboflavin reductase (NADPH) activity"/>
    <property type="evidence" value="ECO:0007669"/>
    <property type="project" value="TreeGrafter"/>
</dbReference>
<evidence type="ECO:0000259" key="3">
    <source>
        <dbReference type="SMART" id="SM00903"/>
    </source>
</evidence>
<evidence type="ECO:0000313" key="4">
    <source>
        <dbReference type="EMBL" id="RST61159.1"/>
    </source>
</evidence>
<dbReference type="SMART" id="SM00903">
    <property type="entry name" value="Flavin_Reduct"/>
    <property type="match status" value="1"/>
</dbReference>
<comment type="similarity">
    <text evidence="1">Belongs to the non-flavoprotein flavin reductase family.</text>
</comment>
<dbReference type="RefSeq" id="WP_120114653.1">
    <property type="nucleotide sequence ID" value="NZ_QYTW02000002.1"/>
</dbReference>
<gene>
    <name evidence="4" type="ORF">D5F11_003680</name>
</gene>
<dbReference type="PANTHER" id="PTHR30466:SF11">
    <property type="entry name" value="FLAVIN-DEPENDENT MONOOXYGENASE, REDUCTASE SUBUNIT HSAB"/>
    <property type="match status" value="1"/>
</dbReference>
<dbReference type="InterPro" id="IPR050268">
    <property type="entry name" value="NADH-dep_flavin_reductase"/>
</dbReference>
<dbReference type="OrthoDB" id="9792858at2"/>
<dbReference type="InterPro" id="IPR002563">
    <property type="entry name" value="Flavin_Rdtase-like_dom"/>
</dbReference>
<feature type="domain" description="Flavin reductase like" evidence="3">
    <location>
        <begin position="10"/>
        <end position="153"/>
    </location>
</feature>
<dbReference type="PANTHER" id="PTHR30466">
    <property type="entry name" value="FLAVIN REDUCTASE"/>
    <property type="match status" value="1"/>
</dbReference>
<sequence length="160" mass="17745">MDSREFRNTLGHFATGVTVITTTNGMENIGLTANAFSSVSLEPPLILVCIDKKASSIEALKKDRPFVVNILQQEQEAECWGFAKRGQDKFAGVSYTISEDGVPMLQGNLATIECHVDEIFEGGDHYIITGKVKKANYDKEKNPLLFFRGEIRKMNDLAVT</sequence>
<dbReference type="SUPFAM" id="SSF50475">
    <property type="entry name" value="FMN-binding split barrel"/>
    <property type="match status" value="1"/>
</dbReference>
<reference evidence="4 5" key="1">
    <citation type="submission" date="2018-12" db="EMBL/GenBank/DDBJ databases">
        <authorList>
            <person name="Sun L."/>
            <person name="Chen Z."/>
        </authorList>
    </citation>
    <scope>NUCLEOTIDE SEQUENCE [LARGE SCALE GENOMIC DNA]</scope>
    <source>
        <strain evidence="4 5">LMG 29736</strain>
    </source>
</reference>
<dbReference type="Proteomes" id="UP000287296">
    <property type="component" value="Unassembled WGS sequence"/>
</dbReference>
<proteinExistence type="inferred from homology"/>
<organism evidence="4 5">
    <name type="scientific">Siminovitchia terrae</name>
    <name type="common">Bacillus terrae</name>
    <dbReference type="NCBI Taxonomy" id="1914933"/>
    <lineage>
        <taxon>Bacteria</taxon>
        <taxon>Bacillati</taxon>
        <taxon>Bacillota</taxon>
        <taxon>Bacilli</taxon>
        <taxon>Bacillales</taxon>
        <taxon>Bacillaceae</taxon>
        <taxon>Siminovitchia</taxon>
    </lineage>
</organism>
<comment type="caution">
    <text evidence="4">The sequence shown here is derived from an EMBL/GenBank/DDBJ whole genome shotgun (WGS) entry which is preliminary data.</text>
</comment>
<dbReference type="Pfam" id="PF01613">
    <property type="entry name" value="Flavin_Reduct"/>
    <property type="match status" value="1"/>
</dbReference>
<dbReference type="GO" id="GO:0010181">
    <property type="term" value="F:FMN binding"/>
    <property type="evidence" value="ECO:0007669"/>
    <property type="project" value="InterPro"/>
</dbReference>
<name>A0A429XCS7_SIMTE</name>